<keyword evidence="12 15" id="KW-0233">DNA recombination</keyword>
<keyword evidence="9 15" id="KW-0863">Zinc-finger</keyword>
<dbReference type="EMBL" id="JBEHCU010009801">
    <property type="protein sequence ID" value="KAL1379218.1"/>
    <property type="molecule type" value="Genomic_DNA"/>
</dbReference>
<evidence type="ECO:0000256" key="2">
    <source>
        <dbReference type="ARBA" id="ARBA00004123"/>
    </source>
</evidence>
<evidence type="ECO:0000256" key="10">
    <source>
        <dbReference type="ARBA" id="ARBA00022786"/>
    </source>
</evidence>
<organism evidence="17 18">
    <name type="scientific">Culex pipiens pipiens</name>
    <name type="common">Northern house mosquito</name>
    <dbReference type="NCBI Taxonomy" id="38569"/>
    <lineage>
        <taxon>Eukaryota</taxon>
        <taxon>Metazoa</taxon>
        <taxon>Ecdysozoa</taxon>
        <taxon>Arthropoda</taxon>
        <taxon>Hexapoda</taxon>
        <taxon>Insecta</taxon>
        <taxon>Pterygota</taxon>
        <taxon>Neoptera</taxon>
        <taxon>Endopterygota</taxon>
        <taxon>Diptera</taxon>
        <taxon>Nematocera</taxon>
        <taxon>Culicoidea</taxon>
        <taxon>Culicidae</taxon>
        <taxon>Culicinae</taxon>
        <taxon>Culicini</taxon>
        <taxon>Culex</taxon>
        <taxon>Culex</taxon>
    </lineage>
</organism>
<feature type="domain" description="Non-structural maintenance of chromosomes element 1 RING C4HC3-type" evidence="16">
    <location>
        <begin position="189"/>
        <end position="220"/>
    </location>
</feature>
<comment type="subcellular location">
    <subcellularLocation>
        <location evidence="2 15">Nucleus</location>
    </subcellularLocation>
</comment>
<dbReference type="Pfam" id="PF07574">
    <property type="entry name" value="SMC_Nse1"/>
    <property type="match status" value="1"/>
</dbReference>
<evidence type="ECO:0000259" key="16">
    <source>
        <dbReference type="Pfam" id="PF08746"/>
    </source>
</evidence>
<comment type="similarity">
    <text evidence="3 15">Belongs to the NSE1 family.</text>
</comment>
<dbReference type="InterPro" id="IPR046349">
    <property type="entry name" value="C1-like_sf"/>
</dbReference>
<dbReference type="GO" id="GO:0061630">
    <property type="term" value="F:ubiquitin protein ligase activity"/>
    <property type="evidence" value="ECO:0007669"/>
    <property type="project" value="UniProtKB-EC"/>
</dbReference>
<evidence type="ECO:0000256" key="15">
    <source>
        <dbReference type="RuleBase" id="RU368018"/>
    </source>
</evidence>
<gene>
    <name evidence="17" type="ORF">pipiens_015058</name>
</gene>
<evidence type="ECO:0000313" key="18">
    <source>
        <dbReference type="Proteomes" id="UP001562425"/>
    </source>
</evidence>
<keyword evidence="14 15" id="KW-0539">Nucleus</keyword>
<evidence type="ECO:0000256" key="7">
    <source>
        <dbReference type="ARBA" id="ARBA00022723"/>
    </source>
</evidence>
<dbReference type="Gene3D" id="1.10.10.10">
    <property type="entry name" value="Winged helix-like DNA-binding domain superfamily/Winged helix DNA-binding domain"/>
    <property type="match status" value="1"/>
</dbReference>
<dbReference type="InterPro" id="IPR036388">
    <property type="entry name" value="WH-like_DNA-bd_sf"/>
</dbReference>
<evidence type="ECO:0000256" key="12">
    <source>
        <dbReference type="ARBA" id="ARBA00023172"/>
    </source>
</evidence>
<dbReference type="GO" id="GO:0006281">
    <property type="term" value="P:DNA repair"/>
    <property type="evidence" value="ECO:0007669"/>
    <property type="project" value="UniProtKB-UniRule"/>
</dbReference>
<protein>
    <recommendedName>
        <fullName evidence="5 15">Non-structural maintenance of chromosomes element 1 homolog</fullName>
        <ecNumber evidence="4 15">2.3.2.27</ecNumber>
    </recommendedName>
</protein>
<evidence type="ECO:0000256" key="14">
    <source>
        <dbReference type="ARBA" id="ARBA00023242"/>
    </source>
</evidence>
<evidence type="ECO:0000256" key="1">
    <source>
        <dbReference type="ARBA" id="ARBA00000900"/>
    </source>
</evidence>
<dbReference type="EC" id="2.3.2.27" evidence="4 15"/>
<evidence type="ECO:0000256" key="4">
    <source>
        <dbReference type="ARBA" id="ARBA00012483"/>
    </source>
</evidence>
<dbReference type="InterPro" id="IPR011513">
    <property type="entry name" value="Nse1"/>
</dbReference>
<name>A0ABD1CS42_CULPP</name>
<dbReference type="GO" id="GO:0006310">
    <property type="term" value="P:DNA recombination"/>
    <property type="evidence" value="ECO:0007669"/>
    <property type="project" value="UniProtKB-KW"/>
</dbReference>
<evidence type="ECO:0000256" key="13">
    <source>
        <dbReference type="ARBA" id="ARBA00023204"/>
    </source>
</evidence>
<evidence type="ECO:0000256" key="3">
    <source>
        <dbReference type="ARBA" id="ARBA00010258"/>
    </source>
</evidence>
<accession>A0ABD1CS42</accession>
<keyword evidence="7 15" id="KW-0479">Metal-binding</keyword>
<keyword evidence="13 15" id="KW-0234">DNA repair</keyword>
<evidence type="ECO:0000256" key="5">
    <source>
        <dbReference type="ARBA" id="ARBA00019422"/>
    </source>
</evidence>
<keyword evidence="10 15" id="KW-0833">Ubl conjugation pathway</keyword>
<dbReference type="InterPro" id="IPR013083">
    <property type="entry name" value="Znf_RING/FYVE/PHD"/>
</dbReference>
<dbReference type="Gene3D" id="3.30.40.10">
    <property type="entry name" value="Zinc/RING finger domain, C3HC4 (zinc finger)"/>
    <property type="match status" value="1"/>
</dbReference>
<dbReference type="GO" id="GO:0005634">
    <property type="term" value="C:nucleus"/>
    <property type="evidence" value="ECO:0007669"/>
    <property type="project" value="UniProtKB-SubCell"/>
</dbReference>
<comment type="caution">
    <text evidence="17">The sequence shown here is derived from an EMBL/GenBank/DDBJ whole genome shotgun (WGS) entry which is preliminary data.</text>
</comment>
<evidence type="ECO:0000256" key="9">
    <source>
        <dbReference type="ARBA" id="ARBA00022771"/>
    </source>
</evidence>
<keyword evidence="6 15" id="KW-0808">Transferase</keyword>
<dbReference type="Gene3D" id="3.90.1150.220">
    <property type="match status" value="1"/>
</dbReference>
<keyword evidence="18" id="KW-1185">Reference proteome</keyword>
<dbReference type="Proteomes" id="UP001562425">
    <property type="component" value="Unassembled WGS sequence"/>
</dbReference>
<dbReference type="Pfam" id="PF08746">
    <property type="entry name" value="zf-RING-like"/>
    <property type="match status" value="1"/>
</dbReference>
<evidence type="ECO:0000256" key="11">
    <source>
        <dbReference type="ARBA" id="ARBA00022833"/>
    </source>
</evidence>
<dbReference type="GO" id="GO:0030915">
    <property type="term" value="C:Smc5-Smc6 complex"/>
    <property type="evidence" value="ECO:0007669"/>
    <property type="project" value="UniProtKB-UniRule"/>
</dbReference>
<dbReference type="SUPFAM" id="SSF57889">
    <property type="entry name" value="Cysteine-rich domain"/>
    <property type="match status" value="1"/>
</dbReference>
<dbReference type="PANTHER" id="PTHR20973:SF0">
    <property type="entry name" value="NON-STRUCTURAL MAINTENANCE OF CHROMOSOMES ELEMENT 1 HOMOLOG"/>
    <property type="match status" value="1"/>
</dbReference>
<dbReference type="PANTHER" id="PTHR20973">
    <property type="entry name" value="NON-SMC ELEMENT 1-RELATED"/>
    <property type="match status" value="1"/>
</dbReference>
<evidence type="ECO:0000256" key="6">
    <source>
        <dbReference type="ARBA" id="ARBA00022679"/>
    </source>
</evidence>
<keyword evidence="8 15" id="KW-0227">DNA damage</keyword>
<proteinExistence type="inferred from homology"/>
<keyword evidence="11 15" id="KW-0862">Zinc</keyword>
<dbReference type="AlphaFoldDB" id="A0ABD1CS42"/>
<dbReference type="InterPro" id="IPR014857">
    <property type="entry name" value="Nse1_RING_C4HC3-type"/>
</dbReference>
<evidence type="ECO:0000256" key="8">
    <source>
        <dbReference type="ARBA" id="ARBA00022763"/>
    </source>
</evidence>
<evidence type="ECO:0000313" key="17">
    <source>
        <dbReference type="EMBL" id="KAL1379218.1"/>
    </source>
</evidence>
<sequence>MAYSDVHRAFLQSISHHGFISSKQALTILLSIYTKYHPDDTIPNEHHLLHVITSINAKIARYSQKIKLVRFEPNRTDYYVFCNLSDRTPADRLHTCYTDSEVAYFWLVLKEMACCDGQAASPFLCLYLSELITEKPRLSKVRAEELLDEWTRAGYFFPESNGTWILGVRTVAEFGQFLREKFEDKIHVCLLCKEATFYGVKCRHCPETFHTRCIKTYLQRLTVTPAERVAQYPAGMLHVEDDATLFCSICNVSLDHTRKGSIDKHLRTQLHTEKHERQERLREARERRQSAAVFNSFPRTTEARDGRNMALFRLVEAFTAAEIPLHKLDHPKLRDYLMENVSNLGALPSSARLRVGYLPKVRETLRREKEQKMAALDETIDSVRIDSLSYLIHGGEEQ</sequence>
<comment type="subunit">
    <text evidence="15">Component of the Smc5-Smc6 complex.</text>
</comment>
<reference evidence="17 18" key="1">
    <citation type="submission" date="2024-05" db="EMBL/GenBank/DDBJ databases">
        <title>Culex pipiens pipiens assembly and annotation.</title>
        <authorList>
            <person name="Alout H."/>
            <person name="Durand T."/>
        </authorList>
    </citation>
    <scope>NUCLEOTIDE SEQUENCE [LARGE SCALE GENOMIC DNA]</scope>
    <source>
        <strain evidence="17">HA-2024</strain>
        <tissue evidence="17">Whole body</tissue>
    </source>
</reference>
<comment type="catalytic activity">
    <reaction evidence="1 15">
        <text>S-ubiquitinyl-[E2 ubiquitin-conjugating enzyme]-L-cysteine + [acceptor protein]-L-lysine = [E2 ubiquitin-conjugating enzyme]-L-cysteine + N(6)-ubiquitinyl-[acceptor protein]-L-lysine.</text>
        <dbReference type="EC" id="2.3.2.27"/>
    </reaction>
</comment>
<dbReference type="GO" id="GO:0008270">
    <property type="term" value="F:zinc ion binding"/>
    <property type="evidence" value="ECO:0007669"/>
    <property type="project" value="UniProtKB-KW"/>
</dbReference>